<dbReference type="PANTHER" id="PTHR32114">
    <property type="entry name" value="ABC TRANSPORTER ABCH.3"/>
    <property type="match status" value="1"/>
</dbReference>
<evidence type="ECO:0000259" key="2">
    <source>
        <dbReference type="Pfam" id="PF13476"/>
    </source>
</evidence>
<dbReference type="RefSeq" id="WP_184129693.1">
    <property type="nucleotide sequence ID" value="NZ_JACHKT010000002.1"/>
</dbReference>
<keyword evidence="4" id="KW-1185">Reference proteome</keyword>
<evidence type="ECO:0000256" key="1">
    <source>
        <dbReference type="SAM" id="Coils"/>
    </source>
</evidence>
<dbReference type="SUPFAM" id="SSF52540">
    <property type="entry name" value="P-loop containing nucleoside triphosphate hydrolases"/>
    <property type="match status" value="1"/>
</dbReference>
<dbReference type="GO" id="GO:0004527">
    <property type="term" value="F:exonuclease activity"/>
    <property type="evidence" value="ECO:0007669"/>
    <property type="project" value="UniProtKB-KW"/>
</dbReference>
<dbReference type="Proteomes" id="UP000524404">
    <property type="component" value="Unassembled WGS sequence"/>
</dbReference>
<dbReference type="AlphaFoldDB" id="A0A841EM60"/>
<dbReference type="Pfam" id="PF13558">
    <property type="entry name" value="SbcC_Walker_B"/>
    <property type="match status" value="1"/>
</dbReference>
<organism evidence="3 4">
    <name type="scientific">Arcicella rosea</name>
    <dbReference type="NCBI Taxonomy" id="502909"/>
    <lineage>
        <taxon>Bacteria</taxon>
        <taxon>Pseudomonadati</taxon>
        <taxon>Bacteroidota</taxon>
        <taxon>Cytophagia</taxon>
        <taxon>Cytophagales</taxon>
        <taxon>Flectobacillaceae</taxon>
        <taxon>Arcicella</taxon>
    </lineage>
</organism>
<keyword evidence="1" id="KW-0175">Coiled coil</keyword>
<dbReference type="Pfam" id="PF13476">
    <property type="entry name" value="AAA_23"/>
    <property type="match status" value="1"/>
</dbReference>
<evidence type="ECO:0000313" key="3">
    <source>
        <dbReference type="EMBL" id="MBB6001848.1"/>
    </source>
</evidence>
<protein>
    <submittedName>
        <fullName evidence="3">Exonuclease SbcC</fullName>
    </submittedName>
</protein>
<accession>A0A841EM60</accession>
<dbReference type="Gene3D" id="3.40.50.300">
    <property type="entry name" value="P-loop containing nucleotide triphosphate hydrolases"/>
    <property type="match status" value="2"/>
</dbReference>
<name>A0A841EM60_9BACT</name>
<keyword evidence="3" id="KW-0269">Exonuclease</keyword>
<proteinExistence type="predicted"/>
<reference evidence="3 4" key="1">
    <citation type="submission" date="2020-08" db="EMBL/GenBank/DDBJ databases">
        <title>Functional genomics of gut bacteria from endangered species of beetles.</title>
        <authorList>
            <person name="Carlos-Shanley C."/>
        </authorList>
    </citation>
    <scope>NUCLEOTIDE SEQUENCE [LARGE SCALE GENOMIC DNA]</scope>
    <source>
        <strain evidence="3 4">S00070</strain>
    </source>
</reference>
<keyword evidence="3" id="KW-0378">Hydrolase</keyword>
<feature type="coiled-coil region" evidence="1">
    <location>
        <begin position="757"/>
        <end position="849"/>
    </location>
</feature>
<feature type="coiled-coil region" evidence="1">
    <location>
        <begin position="349"/>
        <end position="383"/>
    </location>
</feature>
<feature type="coiled-coil region" evidence="1">
    <location>
        <begin position="559"/>
        <end position="614"/>
    </location>
</feature>
<keyword evidence="3" id="KW-0540">Nuclease</keyword>
<dbReference type="InterPro" id="IPR027417">
    <property type="entry name" value="P-loop_NTPase"/>
</dbReference>
<feature type="coiled-coil region" evidence="1">
    <location>
        <begin position="455"/>
        <end position="524"/>
    </location>
</feature>
<gene>
    <name evidence="3" type="ORF">HNP25_000488</name>
</gene>
<sequence length="1019" mass="116940">MKINKIYLKNINSFKGEHRIDFTENPLSSAGLFAIVGPTGAGKSTLLDAITLALFNRVPRFDKKISKDLVGSGGSILTRGEKECAVEVEYVCRSGVFVSKWWINVNRNNNLNDYGMEVVDKTKEQIITNKKTEVPDKNQSLIGLNYDQFVKSILLSQGEFSKFLKSGKDERGKLLEDITGMQIYRLLGKKAFEMNNEKGGELKLKRNQIKSVSEKLVAQEIAEIWEKDLAEKEIAIAKANENSEKTSESIRLKNTLKVIGDEILQKEKDYTNTATIWQVFEQEKLPILQQHELVEPYRERILQVKNDIRELRNLQNRQLVQNQDLVQNQQDFNQNLNVISDFTGEKVNAENATEVLQEFRRKVTELQRELSEQEGTLKAKQQQISESLSFLRIPELNALSVNQLADKSLALIESVAKEQKVQMEKWYEIAEISSPEEVEEKGQKLAFELKLYHHLNQLIGDYSNLKTLFSEAENEEKTQLDFQNINTLVLEKKQILYTELVQKIEALEVEKERLGKSYNFEKDRAKLLKKDEACPLCGSLEHPFLSHYANNYVEIDQDLKAQKAEEKVLNNEVNTLKTQIASAHQLELKEQRRRNELQQKLEVKHVEITEVKQNLQLEKVGNRAWVQEQIKLKEQQTEALNLLVKSVKVLADLKLLYRIVKETKGLQEQKNVLIDTIKGLYTGKHINNDCDKLQQKFSELQTKITANLQQIQQLDAEIKEKNEAVKILENDLLTALNGLGFSNFEEAQQHLLSVEQSKNLRDEQEMLRTRITVLQSELKSKKAEFEQKQEEDNPSISLEELLSVNQLLQEQRKAVTDEVMDLKVKIQVQNDHRQEISALEQEISFLEKSNLKWELLNRYIGDAEGKKFSTFAQGLTLGRLIALSNRRLAELSDRYLLDKPAENEDDELMIIDQYMGNERRSVKTLSGGETFMVSLSLALALSDLASKNVKLESLFIDEGFGTLDPETLDLALGTLEKLQQEGQKNIGIISHVESIKERISTQIRLERNNRGFSKIDIVG</sequence>
<evidence type="ECO:0000313" key="4">
    <source>
        <dbReference type="Proteomes" id="UP000524404"/>
    </source>
</evidence>
<dbReference type="InterPro" id="IPR038729">
    <property type="entry name" value="Rad50/SbcC_AAA"/>
</dbReference>
<feature type="coiled-coil region" evidence="1">
    <location>
        <begin position="704"/>
        <end position="731"/>
    </location>
</feature>
<feature type="domain" description="Rad50/SbcC-type AAA" evidence="2">
    <location>
        <begin position="5"/>
        <end position="222"/>
    </location>
</feature>
<comment type="caution">
    <text evidence="3">The sequence shown here is derived from an EMBL/GenBank/DDBJ whole genome shotgun (WGS) entry which is preliminary data.</text>
</comment>
<dbReference type="PANTHER" id="PTHR32114:SF2">
    <property type="entry name" value="ABC TRANSPORTER ABCH.3"/>
    <property type="match status" value="1"/>
</dbReference>
<dbReference type="EMBL" id="JACHKT010000002">
    <property type="protein sequence ID" value="MBB6001848.1"/>
    <property type="molecule type" value="Genomic_DNA"/>
</dbReference>